<dbReference type="GO" id="GO:0050728">
    <property type="term" value="P:negative regulation of inflammatory response"/>
    <property type="evidence" value="ECO:0007669"/>
    <property type="project" value="TreeGrafter"/>
</dbReference>
<dbReference type="Proteomes" id="UP000694387">
    <property type="component" value="Chromosome 26"/>
</dbReference>
<dbReference type="GO" id="GO:0005615">
    <property type="term" value="C:extracellular space"/>
    <property type="evidence" value="ECO:0007669"/>
    <property type="project" value="TreeGrafter"/>
</dbReference>
<dbReference type="GeneTree" id="ENSGT01030000237327"/>
<dbReference type="InterPro" id="IPR029183">
    <property type="entry name" value="CXCL17"/>
</dbReference>
<dbReference type="PANTHER" id="PTHR37351:SF1">
    <property type="entry name" value="C-X-C MOTIF CHEMOKINE 17"/>
    <property type="match status" value="1"/>
</dbReference>
<dbReference type="Pfam" id="PF15211">
    <property type="entry name" value="CXCL17"/>
    <property type="match status" value="1"/>
</dbReference>
<reference evidence="1" key="3">
    <citation type="submission" date="2025-09" db="UniProtKB">
        <authorList>
            <consortium name="Ensembl"/>
        </authorList>
    </citation>
    <scope>IDENTIFICATION</scope>
</reference>
<keyword evidence="2" id="KW-1185">Reference proteome</keyword>
<reference evidence="1 2" key="1">
    <citation type="journal article" date="2020" name="Nat. Commun.">
        <title>Donkey genomes provide new insights into domestication and selection for coat color.</title>
        <authorList>
            <person name="Wang"/>
            <person name="C."/>
            <person name="Li"/>
            <person name="H."/>
            <person name="Guo"/>
            <person name="Y."/>
            <person name="Huang"/>
            <person name="J."/>
            <person name="Sun"/>
            <person name="Y."/>
            <person name="Min"/>
            <person name="J."/>
            <person name="Wang"/>
            <person name="J."/>
            <person name="Fang"/>
            <person name="X."/>
            <person name="Zhao"/>
            <person name="Z."/>
            <person name="Wang"/>
            <person name="S."/>
            <person name="Zhang"/>
            <person name="Y."/>
            <person name="Liu"/>
            <person name="Q."/>
            <person name="Jiang"/>
            <person name="Q."/>
            <person name="Wang"/>
            <person name="X."/>
            <person name="Guo"/>
            <person name="Y."/>
            <person name="Yang"/>
            <person name="C."/>
            <person name="Wang"/>
            <person name="Y."/>
            <person name="Tian"/>
            <person name="F."/>
            <person name="Zhuang"/>
            <person name="G."/>
            <person name="Fan"/>
            <person name="Y."/>
            <person name="Gao"/>
            <person name="Q."/>
            <person name="Li"/>
            <person name="Y."/>
            <person name="Ju"/>
            <person name="Z."/>
            <person name="Li"/>
            <person name="J."/>
            <person name="Li"/>
            <person name="R."/>
            <person name="Hou"/>
            <person name="M."/>
            <person name="Yang"/>
            <person name="G."/>
            <person name="Liu"/>
            <person name="G."/>
            <person name="Liu"/>
            <person name="W."/>
            <person name="Guo"/>
            <person name="J."/>
            <person name="Pan"/>
            <person name="S."/>
            <person name="Fan"/>
            <person name="G."/>
            <person name="Zhang"/>
            <person name="W."/>
            <person name="Zhang"/>
            <person name="R."/>
            <person name="Yu"/>
            <person name="J."/>
            <person name="Zhang"/>
            <person name="X."/>
            <person name="Yin"/>
            <person name="Q."/>
            <person name="Ji"/>
            <person name="C."/>
            <person name="Jin"/>
            <person name="Y."/>
            <person name="Yue"/>
            <person name="G."/>
            <person name="Liu"/>
            <person name="M."/>
            <person name="Xu"/>
            <person name="J."/>
            <person name="Liu"/>
            <person name="S."/>
            <person name="Jordana"/>
            <person name="J."/>
            <person name="Noce"/>
            <person name="A."/>
            <person name="Amills"/>
            <person name="M."/>
            <person name="Wu"/>
            <person name="D.D."/>
            <person name="Li"/>
            <person name="S."/>
            <person name="Zhou"/>
            <person name="X. and Zhong"/>
            <person name="J."/>
        </authorList>
    </citation>
    <scope>NUCLEOTIDE SEQUENCE [LARGE SCALE GENOMIC DNA]</scope>
</reference>
<sequence length="71" mass="7701">MLKCVWVGGGGSKVLIDPHLLFSLPSKLTCFLPRGVARGHRDQCQASGRWLQAASQECECKAIISLFQIGS</sequence>
<evidence type="ECO:0000313" key="2">
    <source>
        <dbReference type="Proteomes" id="UP000694387"/>
    </source>
</evidence>
<dbReference type="AlphaFoldDB" id="A0A9L0JKL2"/>
<dbReference type="PANTHER" id="PTHR37351">
    <property type="entry name" value="C-X-C MOTIF CHEMOKINE 17"/>
    <property type="match status" value="1"/>
</dbReference>
<organism evidence="1 2">
    <name type="scientific">Equus asinus</name>
    <name type="common">Donkey</name>
    <name type="synonym">Equus africanus asinus</name>
    <dbReference type="NCBI Taxonomy" id="9793"/>
    <lineage>
        <taxon>Eukaryota</taxon>
        <taxon>Metazoa</taxon>
        <taxon>Chordata</taxon>
        <taxon>Craniata</taxon>
        <taxon>Vertebrata</taxon>
        <taxon>Euteleostomi</taxon>
        <taxon>Mammalia</taxon>
        <taxon>Eutheria</taxon>
        <taxon>Laurasiatheria</taxon>
        <taxon>Perissodactyla</taxon>
        <taxon>Equidae</taxon>
        <taxon>Equus</taxon>
    </lineage>
</organism>
<evidence type="ECO:0000313" key="1">
    <source>
        <dbReference type="Ensembl" id="ENSEASP00005049725.1"/>
    </source>
</evidence>
<dbReference type="GO" id="GO:0010759">
    <property type="term" value="P:positive regulation of macrophage chemotaxis"/>
    <property type="evidence" value="ECO:0007669"/>
    <property type="project" value="TreeGrafter"/>
</dbReference>
<protein>
    <submittedName>
        <fullName evidence="1">Uncharacterized protein</fullName>
    </submittedName>
</protein>
<reference evidence="1" key="2">
    <citation type="submission" date="2025-08" db="UniProtKB">
        <authorList>
            <consortium name="Ensembl"/>
        </authorList>
    </citation>
    <scope>IDENTIFICATION</scope>
</reference>
<dbReference type="Ensembl" id="ENSEAST00005047930.1">
    <property type="protein sequence ID" value="ENSEASP00005049725.1"/>
    <property type="gene ID" value="ENSEASG00005032034.1"/>
</dbReference>
<dbReference type="GO" id="GO:0010575">
    <property type="term" value="P:positive regulation of vascular endothelial growth factor production"/>
    <property type="evidence" value="ECO:0007669"/>
    <property type="project" value="TreeGrafter"/>
</dbReference>
<dbReference type="GO" id="GO:0048246">
    <property type="term" value="P:macrophage chemotaxis"/>
    <property type="evidence" value="ECO:0007669"/>
    <property type="project" value="TreeGrafter"/>
</dbReference>
<dbReference type="GO" id="GO:0090026">
    <property type="term" value="P:positive regulation of monocyte chemotaxis"/>
    <property type="evidence" value="ECO:0007669"/>
    <property type="project" value="TreeGrafter"/>
</dbReference>
<accession>A0A9L0JKL2</accession>
<proteinExistence type="predicted"/>
<name>A0A9L0JKL2_EQUAS</name>